<reference evidence="3" key="1">
    <citation type="journal article" date="2013" name="Nature">
        <title>Pan genome of the phytoplankton Emiliania underpins its global distribution.</title>
        <authorList>
            <person name="Read B.A."/>
            <person name="Kegel J."/>
            <person name="Klute M.J."/>
            <person name="Kuo A."/>
            <person name="Lefebvre S.C."/>
            <person name="Maumus F."/>
            <person name="Mayer C."/>
            <person name="Miller J."/>
            <person name="Monier A."/>
            <person name="Salamov A."/>
            <person name="Young J."/>
            <person name="Aguilar M."/>
            <person name="Claverie J.M."/>
            <person name="Frickenhaus S."/>
            <person name="Gonzalez K."/>
            <person name="Herman E.K."/>
            <person name="Lin Y.C."/>
            <person name="Napier J."/>
            <person name="Ogata H."/>
            <person name="Sarno A.F."/>
            <person name="Shmutz J."/>
            <person name="Schroeder D."/>
            <person name="de Vargas C."/>
            <person name="Verret F."/>
            <person name="von Dassow P."/>
            <person name="Valentin K."/>
            <person name="Van de Peer Y."/>
            <person name="Wheeler G."/>
            <person name="Dacks J.B."/>
            <person name="Delwiche C.F."/>
            <person name="Dyhrman S.T."/>
            <person name="Glockner G."/>
            <person name="John U."/>
            <person name="Richards T."/>
            <person name="Worden A.Z."/>
            <person name="Zhang X."/>
            <person name="Grigoriev I.V."/>
            <person name="Allen A.E."/>
            <person name="Bidle K."/>
            <person name="Borodovsky M."/>
            <person name="Bowler C."/>
            <person name="Brownlee C."/>
            <person name="Cock J.M."/>
            <person name="Elias M."/>
            <person name="Gladyshev V.N."/>
            <person name="Groth M."/>
            <person name="Guda C."/>
            <person name="Hadaegh A."/>
            <person name="Iglesias-Rodriguez M.D."/>
            <person name="Jenkins J."/>
            <person name="Jones B.M."/>
            <person name="Lawson T."/>
            <person name="Leese F."/>
            <person name="Lindquist E."/>
            <person name="Lobanov A."/>
            <person name="Lomsadze A."/>
            <person name="Malik S.B."/>
            <person name="Marsh M.E."/>
            <person name="Mackinder L."/>
            <person name="Mock T."/>
            <person name="Mueller-Roeber B."/>
            <person name="Pagarete A."/>
            <person name="Parker M."/>
            <person name="Probert I."/>
            <person name="Quesneville H."/>
            <person name="Raines C."/>
            <person name="Rensing S.A."/>
            <person name="Riano-Pachon D.M."/>
            <person name="Richier S."/>
            <person name="Rokitta S."/>
            <person name="Shiraiwa Y."/>
            <person name="Soanes D.M."/>
            <person name="van der Giezen M."/>
            <person name="Wahlund T.M."/>
            <person name="Williams B."/>
            <person name="Wilson W."/>
            <person name="Wolfe G."/>
            <person name="Wurch L.L."/>
        </authorList>
    </citation>
    <scope>NUCLEOTIDE SEQUENCE</scope>
</reference>
<dbReference type="PaxDb" id="2903-EOD07166"/>
<dbReference type="InterPro" id="IPR051266">
    <property type="entry name" value="CLCR"/>
</dbReference>
<dbReference type="Pfam" id="PF00092">
    <property type="entry name" value="VWA"/>
    <property type="match status" value="1"/>
</dbReference>
<dbReference type="SUPFAM" id="SSF53300">
    <property type="entry name" value="vWA-like"/>
    <property type="match status" value="1"/>
</dbReference>
<dbReference type="PROSITE" id="PS51257">
    <property type="entry name" value="PROKAR_LIPOPROTEIN"/>
    <property type="match status" value="1"/>
</dbReference>
<dbReference type="OMA" id="GIWDEGG"/>
<evidence type="ECO:0000259" key="1">
    <source>
        <dbReference type="PROSITE" id="PS50234"/>
    </source>
</evidence>
<accession>A0A0D3I7D1</accession>
<dbReference type="PANTHER" id="PTHR10579">
    <property type="entry name" value="CALCIUM-ACTIVATED CHLORIDE CHANNEL REGULATOR"/>
    <property type="match status" value="1"/>
</dbReference>
<organism evidence="2 3">
    <name type="scientific">Emiliania huxleyi (strain CCMP1516)</name>
    <dbReference type="NCBI Taxonomy" id="280463"/>
    <lineage>
        <taxon>Eukaryota</taxon>
        <taxon>Haptista</taxon>
        <taxon>Haptophyta</taxon>
        <taxon>Prymnesiophyceae</taxon>
        <taxon>Isochrysidales</taxon>
        <taxon>Noelaerhabdaceae</taxon>
        <taxon>Emiliania</taxon>
    </lineage>
</organism>
<proteinExistence type="predicted"/>
<dbReference type="AlphaFoldDB" id="A0A0D3I7D1"/>
<dbReference type="STRING" id="2903.R1D899"/>
<dbReference type="PROSITE" id="PS50234">
    <property type="entry name" value="VWFA"/>
    <property type="match status" value="1"/>
</dbReference>
<dbReference type="PANTHER" id="PTHR10579:SF43">
    <property type="entry name" value="ZINC FINGER (C3HC4-TYPE RING FINGER) FAMILY PROTEIN"/>
    <property type="match status" value="1"/>
</dbReference>
<evidence type="ECO:0000313" key="2">
    <source>
        <dbReference type="EnsemblProtists" id="EOD07166"/>
    </source>
</evidence>
<dbReference type="Gene3D" id="3.40.50.410">
    <property type="entry name" value="von Willebrand factor, type A domain"/>
    <property type="match status" value="1"/>
</dbReference>
<dbReference type="InterPro" id="IPR002035">
    <property type="entry name" value="VWF_A"/>
</dbReference>
<protein>
    <recommendedName>
        <fullName evidence="1">VWFA domain-containing protein</fullName>
    </recommendedName>
</protein>
<keyword evidence="3" id="KW-1185">Reference proteome</keyword>
<dbReference type="eggNOG" id="ENOG502RXR2">
    <property type="taxonomic scope" value="Eukaryota"/>
</dbReference>
<feature type="domain" description="VWFA" evidence="1">
    <location>
        <begin position="59"/>
        <end position="236"/>
    </location>
</feature>
<reference evidence="2" key="2">
    <citation type="submission" date="2024-10" db="UniProtKB">
        <authorList>
            <consortium name="EnsemblProtists"/>
        </authorList>
    </citation>
    <scope>IDENTIFICATION</scope>
</reference>
<dbReference type="KEGG" id="ehx:EMIHUDRAFT_433014"/>
<dbReference type="EnsemblProtists" id="EOD07166">
    <property type="protein sequence ID" value="EOD07166"/>
    <property type="gene ID" value="EMIHUDRAFT_433014"/>
</dbReference>
<evidence type="ECO:0000313" key="3">
    <source>
        <dbReference type="Proteomes" id="UP000013827"/>
    </source>
</evidence>
<dbReference type="HOGENOM" id="CLU_006228_0_1_1"/>
<dbReference type="GeneID" id="17253494"/>
<dbReference type="RefSeq" id="XP_005759595.1">
    <property type="nucleotide sequence ID" value="XM_005759538.1"/>
</dbReference>
<sequence>MEAMKEDFVVVDPTPVPSPISISCSAEHAQLAAGEAHQSLALVSLAASAHAPAARLPLEVVAVVDRSGSMHGAKMRTMIQTLSFLVTKGLLPGDSLAIVDFHDTVETRLALTKMDQAGKAKALDRIGELSPGRTTNLSGGLLQGIDLLVRSPPARSSTRAILLFTDGLANAGICDGPGLVAAAQGAMGDAPATIFTFGFGADHNEDMLRSLASVTTGLYYFIETVEAIPQAFADCLGGLVAVVAQNCTLSLTAAPGVELSGLKTSYKTSATADGGVEVSLGDIYAEEEKDLVVQLALPALPGPVGAAACLKAALRFYSVPASAFVDCEAVLSIGRPAAAPAEQPVNGRLETQRLRLAAVEAMAKAASLADEGRIEEGRAMLEQCRVTSLASVASATAECKALLSDLERVASGYKDAVQYRSWGGKLSKMSAMSHAQQRSNHATGGHFEKASKRLTKMRFAE</sequence>
<name>A0A0D3I7D1_EMIH1</name>
<dbReference type="InterPro" id="IPR036465">
    <property type="entry name" value="vWFA_dom_sf"/>
</dbReference>
<dbReference type="SMART" id="SM00327">
    <property type="entry name" value="VWA"/>
    <property type="match status" value="1"/>
</dbReference>
<dbReference type="Proteomes" id="UP000013827">
    <property type="component" value="Unassembled WGS sequence"/>
</dbReference>